<sequence length="377" mass="41118">MKNKSGRLNLEALTKEFGNDKEKVVAVRELTLTINPGEFVTLLGPSGCGKTTALRMIAGFETPTSGKVLLDGEELSSLTPDKRPMGMVFQSYALFPHMSVFDNVAYGLKIKKMSAASIKEAVGDVLSSMSLSHLANRAPNQLSGGQQQRVALARAMVVRPKVLLFDEPLSNLDAKLRAQMRIEIRSIQQKLGITSIFVTHDQDEAMSLSDRIVVMRNAVVEQVGTPDEVYRRPATVFVADFIGRSNFLAVETFSKAAPDMANIEVSGKKMVVAAHSKALSSSKPVLLVRPESILVTSAKSKNSKPGKGEGLVENVVFYGNHVEYTLDTDEGRIISVVSDPIYDEIVPVGEIAKYSFDPSRAWLLPSQSSEEVSESRK</sequence>
<feature type="domain" description="ABC transporter" evidence="4">
    <location>
        <begin position="8"/>
        <end position="242"/>
    </location>
</feature>
<dbReference type="SMART" id="SM00382">
    <property type="entry name" value="AAA"/>
    <property type="match status" value="1"/>
</dbReference>
<dbReference type="GO" id="GO:0140359">
    <property type="term" value="F:ABC-type transporter activity"/>
    <property type="evidence" value="ECO:0007669"/>
    <property type="project" value="UniProtKB-ARBA"/>
</dbReference>
<dbReference type="GO" id="GO:0043190">
    <property type="term" value="C:ATP-binding cassette (ABC) transporter complex"/>
    <property type="evidence" value="ECO:0007669"/>
    <property type="project" value="InterPro"/>
</dbReference>
<dbReference type="PANTHER" id="PTHR42781">
    <property type="entry name" value="SPERMIDINE/PUTRESCINE IMPORT ATP-BINDING PROTEIN POTA"/>
    <property type="match status" value="1"/>
</dbReference>
<dbReference type="InterPro" id="IPR027417">
    <property type="entry name" value="P-loop_NTPase"/>
</dbReference>
<protein>
    <submittedName>
        <fullName evidence="5">ABC transporter ATP-binding protein</fullName>
    </submittedName>
</protein>
<dbReference type="GO" id="GO:0016887">
    <property type="term" value="F:ATP hydrolysis activity"/>
    <property type="evidence" value="ECO:0007669"/>
    <property type="project" value="InterPro"/>
</dbReference>
<dbReference type="GO" id="GO:0005524">
    <property type="term" value="F:ATP binding"/>
    <property type="evidence" value="ECO:0007669"/>
    <property type="project" value="UniProtKB-KW"/>
</dbReference>
<dbReference type="InterPro" id="IPR003439">
    <property type="entry name" value="ABC_transporter-like_ATP-bd"/>
</dbReference>
<dbReference type="Pfam" id="PF00005">
    <property type="entry name" value="ABC_tran"/>
    <property type="match status" value="1"/>
</dbReference>
<evidence type="ECO:0000256" key="2">
    <source>
        <dbReference type="ARBA" id="ARBA00022741"/>
    </source>
</evidence>
<keyword evidence="3 5" id="KW-0067">ATP-binding</keyword>
<dbReference type="SUPFAM" id="SSF52540">
    <property type="entry name" value="P-loop containing nucleoside triphosphate hydrolases"/>
    <property type="match status" value="1"/>
</dbReference>
<dbReference type="PANTHER" id="PTHR42781:SF4">
    <property type="entry name" value="SPERMIDINE_PUTRESCINE IMPORT ATP-BINDING PROTEIN POTA"/>
    <property type="match status" value="1"/>
</dbReference>
<dbReference type="PROSITE" id="PS00211">
    <property type="entry name" value="ABC_TRANSPORTER_1"/>
    <property type="match status" value="1"/>
</dbReference>
<dbReference type="InterPro" id="IPR013611">
    <property type="entry name" value="Transp-assoc_OB_typ2"/>
</dbReference>
<dbReference type="InterPro" id="IPR017871">
    <property type="entry name" value="ABC_transporter-like_CS"/>
</dbReference>
<dbReference type="Gene3D" id="3.40.50.300">
    <property type="entry name" value="P-loop containing nucleotide triphosphate hydrolases"/>
    <property type="match status" value="1"/>
</dbReference>
<evidence type="ECO:0000256" key="3">
    <source>
        <dbReference type="ARBA" id="ARBA00022840"/>
    </source>
</evidence>
<gene>
    <name evidence="5" type="ORF">ABR60_02225</name>
</gene>
<reference evidence="5 6" key="1">
    <citation type="submission" date="2015-10" db="EMBL/GenBank/DDBJ databases">
        <title>Metagenome-Assembled Genomes uncover a global brackish microbiome.</title>
        <authorList>
            <person name="Hugerth L.W."/>
            <person name="Larsson J."/>
            <person name="Alneberg J."/>
            <person name="Lindh M.V."/>
            <person name="Legrand C."/>
            <person name="Pinhassi J."/>
            <person name="Andersson A.F."/>
        </authorList>
    </citation>
    <scope>NUCLEOTIDE SEQUENCE [LARGE SCALE GENOMIC DNA]</scope>
    <source>
        <strain evidence="5">BACL2 MAG-120802-bin41</strain>
    </source>
</reference>
<dbReference type="Gene3D" id="2.40.50.100">
    <property type="match status" value="1"/>
</dbReference>
<evidence type="ECO:0000313" key="5">
    <source>
        <dbReference type="EMBL" id="KRO30545.1"/>
    </source>
</evidence>
<keyword evidence="2" id="KW-0547">Nucleotide-binding</keyword>
<dbReference type="Proteomes" id="UP000053941">
    <property type="component" value="Unassembled WGS sequence"/>
</dbReference>
<keyword evidence="1" id="KW-0813">Transport</keyword>
<dbReference type="InterPro" id="IPR008995">
    <property type="entry name" value="Mo/tungstate-bd_C_term_dom"/>
</dbReference>
<dbReference type="Pfam" id="PF08402">
    <property type="entry name" value="TOBE_2"/>
    <property type="match status" value="1"/>
</dbReference>
<dbReference type="PROSITE" id="PS50893">
    <property type="entry name" value="ABC_TRANSPORTER_2"/>
    <property type="match status" value="1"/>
</dbReference>
<dbReference type="AlphaFoldDB" id="A0A0R2NXR0"/>
<evidence type="ECO:0000259" key="4">
    <source>
        <dbReference type="PROSITE" id="PS50893"/>
    </source>
</evidence>
<dbReference type="SUPFAM" id="SSF50331">
    <property type="entry name" value="MOP-like"/>
    <property type="match status" value="1"/>
</dbReference>
<organism evidence="5 6">
    <name type="scientific">Actinobacteria bacterium BACL2 MAG-120802-bin41</name>
    <dbReference type="NCBI Taxonomy" id="1655568"/>
    <lineage>
        <taxon>Bacteria</taxon>
        <taxon>Bacillati</taxon>
        <taxon>Actinomycetota</taxon>
        <taxon>Actinomycetes</taxon>
        <taxon>Actinomycetes incertae sedis</taxon>
        <taxon>ac1 cluster</taxon>
    </lineage>
</organism>
<name>A0A0R2NXR0_9ACTN</name>
<evidence type="ECO:0000256" key="1">
    <source>
        <dbReference type="ARBA" id="ARBA00022448"/>
    </source>
</evidence>
<comment type="caution">
    <text evidence="5">The sequence shown here is derived from an EMBL/GenBank/DDBJ whole genome shotgun (WGS) entry which is preliminary data.</text>
</comment>
<dbReference type="EMBL" id="LIAS01000098">
    <property type="protein sequence ID" value="KRO30545.1"/>
    <property type="molecule type" value="Genomic_DNA"/>
</dbReference>
<dbReference type="InterPro" id="IPR050093">
    <property type="entry name" value="ABC_SmlMolc_Importer"/>
</dbReference>
<evidence type="ECO:0000313" key="6">
    <source>
        <dbReference type="Proteomes" id="UP000053941"/>
    </source>
</evidence>
<accession>A0A0R2NXR0</accession>
<proteinExistence type="predicted"/>
<dbReference type="FunFam" id="3.40.50.300:FF:000042">
    <property type="entry name" value="Maltose/maltodextrin ABC transporter, ATP-binding protein"/>
    <property type="match status" value="1"/>
</dbReference>
<dbReference type="InterPro" id="IPR003593">
    <property type="entry name" value="AAA+_ATPase"/>
</dbReference>